<dbReference type="PANTHER" id="PTHR43649:SF32">
    <property type="entry name" value="SUGAR BINDING SECRETED PROTEIN"/>
    <property type="match status" value="1"/>
</dbReference>
<dbReference type="Proteomes" id="UP000530234">
    <property type="component" value="Unassembled WGS sequence"/>
</dbReference>
<dbReference type="SUPFAM" id="SSF53850">
    <property type="entry name" value="Periplasmic binding protein-like II"/>
    <property type="match status" value="1"/>
</dbReference>
<dbReference type="PANTHER" id="PTHR43649">
    <property type="entry name" value="ARABINOSE-BINDING PROTEIN-RELATED"/>
    <property type="match status" value="1"/>
</dbReference>
<dbReference type="Gene3D" id="3.40.190.10">
    <property type="entry name" value="Periplasmic binding protein-like II"/>
    <property type="match status" value="1"/>
</dbReference>
<dbReference type="Pfam" id="PF13416">
    <property type="entry name" value="SBP_bac_8"/>
    <property type="match status" value="1"/>
</dbReference>
<name>A0A7W3T114_9ACTN</name>
<accession>A0A7W3T114</accession>
<evidence type="ECO:0000313" key="2">
    <source>
        <dbReference type="Proteomes" id="UP000530234"/>
    </source>
</evidence>
<keyword evidence="2" id="KW-1185">Reference proteome</keyword>
<evidence type="ECO:0000313" key="1">
    <source>
        <dbReference type="EMBL" id="MBB0228942.1"/>
    </source>
</evidence>
<comment type="caution">
    <text evidence="1">The sequence shown here is derived from an EMBL/GenBank/DDBJ whole genome shotgun (WGS) entry which is preliminary data.</text>
</comment>
<dbReference type="InterPro" id="IPR006059">
    <property type="entry name" value="SBP"/>
</dbReference>
<dbReference type="RefSeq" id="WP_182660946.1">
    <property type="nucleotide sequence ID" value="NZ_VKHS01000067.1"/>
</dbReference>
<dbReference type="AlphaFoldDB" id="A0A7W3T114"/>
<protein>
    <submittedName>
        <fullName evidence="1">Extracellular solute-binding protein</fullName>
    </submittedName>
</protein>
<dbReference type="EMBL" id="VKHS01000067">
    <property type="protein sequence ID" value="MBB0228942.1"/>
    <property type="molecule type" value="Genomic_DNA"/>
</dbReference>
<dbReference type="PROSITE" id="PS51257">
    <property type="entry name" value="PROKAR_LIPOPROTEIN"/>
    <property type="match status" value="1"/>
</dbReference>
<dbReference type="InterPro" id="IPR050490">
    <property type="entry name" value="Bact_solute-bd_prot1"/>
</dbReference>
<proteinExistence type="predicted"/>
<sequence>MRNTARTPRGTRGTTGRTLRTCLAVTLGVGLLAACGGNGNDDDNGTGGGGSADGDPEPVTLSIGVFGQFGLEEAGLYDEYMEANPHVTIEQNSTQRSEDYYPALLTRLPTGSGLNDIQAIEVANINEIANDLGRYFVDLSEAEGVDLGHFLPWKVDQATGADGRVVGLGTDIGPMSICYRTDLFEEAGLPTDRDEVGALWEGDWQAYIDAGKEFQENFTGDAKWVDSGSGMFSAIANSYAERYYNEAGETIYEDSEAVRTAWDMAVQAAEEGLTARHDLFSTEWDQGMANGDFATLSCPAWMLGYIEDKSGGEGEGAWDVAAAPRPANWGGSFLGVTEASQNKEEAIKLITWLTAPEQQAKLFAERGSFPSSAEAQESEVVQSATNSYFGDAPIGELFTAAAADIPTLIVGPRDQVIQEGFSNGVLRVEQGADPDEAWEATVRAVDNALAD</sequence>
<gene>
    <name evidence="1" type="ORF">FOE67_05285</name>
</gene>
<organism evidence="1 2">
    <name type="scientific">Streptomyces calidiresistens</name>
    <dbReference type="NCBI Taxonomy" id="1485586"/>
    <lineage>
        <taxon>Bacteria</taxon>
        <taxon>Bacillati</taxon>
        <taxon>Actinomycetota</taxon>
        <taxon>Actinomycetes</taxon>
        <taxon>Kitasatosporales</taxon>
        <taxon>Streptomycetaceae</taxon>
        <taxon>Streptomyces</taxon>
    </lineage>
</organism>
<reference evidence="2" key="1">
    <citation type="submission" date="2019-10" db="EMBL/GenBank/DDBJ databases">
        <title>Streptomyces sp. nov., a novel actinobacterium isolated from alkaline environment.</title>
        <authorList>
            <person name="Golinska P."/>
        </authorList>
    </citation>
    <scope>NUCLEOTIDE SEQUENCE [LARGE SCALE GENOMIC DNA]</scope>
    <source>
        <strain evidence="2">DSM 42108</strain>
    </source>
</reference>